<dbReference type="SUPFAM" id="SSF50978">
    <property type="entry name" value="WD40 repeat-like"/>
    <property type="match status" value="1"/>
</dbReference>
<gene>
    <name evidence="3" type="ORF">CJ030_MR8G001967</name>
</gene>
<evidence type="ECO:0000313" key="3">
    <source>
        <dbReference type="EMBL" id="KAB1203973.1"/>
    </source>
</evidence>
<dbReference type="PROSITE" id="PS50082">
    <property type="entry name" value="WD_REPEATS_2"/>
    <property type="match status" value="1"/>
</dbReference>
<sequence length="838" mass="93042">MLEAYKNSSIDWKPSPVVALATSADNSQVAAAREDGSLEIWLVSPGSVGWHCQLTIHGDPNSRVSSLVWCPAGSKGLPCGRLFSSSIDGSVSEWDLFDLKQKIVLDSIGVSIWQMAVSPSSTHLLDTKPNSEHIGNGYLDDKLNMDDHETSESEDDSDSVELHEHPVIELPRVAIGCDEGSVRIYSISDSDQLIYTKSLPRVSGRVLSVAWSPDANKIYSGSSDGYVCVLQQECVIMSFLPFLRFIRCWDARVGHEIYRITVGLGGSGSGPELCVWSLLSLRCGTLVSADSTGSVQFWDSQHGTLLQAHSLHKGDVNALAAAPSHNRVFSAGSDGQVIMYKLSSETTDPSDDRTSSVVMKKWTYVGYVRAHTHDVRALTLAVPISSEDLLPDEKVKRIRRKEKPIEFSYHKWAHMGVPMLISAGDDTKLFAYSVKEFTKFSPHDICPAPQRVPIQLVHNTVFNQTPLLLVQASHWLDILCVRTKNVAFPEMACGPSGGLATTDLLARIKAKASRKIICSCMSSSGELFAYSDHVRPSLFNLKMRGAGKSTWTVNKRQLPQKLPFAHSMVFSFDSSRLMIAGHDRRIYIVDVGSSELVHTFTPCRKLQDEQSPPSEPPITRMFTSSDGQWLAAVNCFGDVYVFNLETLRQHWFISRLDGASITAGGFPPRNNNVLIVTTSSNQVYAFDVEARQLGEWSMQHTFVLPKRYQEFPGEVIGLSFLPSTNSSSVIVYSARAMCLIDFGMPIDRDESELVNGQDTAFRNLQSTPVKGRLKRRLKDGQTETKHSSRKNFEFFSFRNPVLFIGHLSKNSLLIIDKPWMEVVKTFDTAPVHRHIFGT</sequence>
<dbReference type="OrthoDB" id="8883818at2759"/>
<dbReference type="InterPro" id="IPR044622">
    <property type="entry name" value="PCN"/>
</dbReference>
<keyword evidence="1" id="KW-0853">WD repeat</keyword>
<dbReference type="InterPro" id="IPR015943">
    <property type="entry name" value="WD40/YVTN_repeat-like_dom_sf"/>
</dbReference>
<comment type="caution">
    <text evidence="3">The sequence shown here is derived from an EMBL/GenBank/DDBJ whole genome shotgun (WGS) entry which is preliminary data.</text>
</comment>
<dbReference type="Pfam" id="PF00400">
    <property type="entry name" value="WD40"/>
    <property type="match status" value="3"/>
</dbReference>
<dbReference type="Proteomes" id="UP000516437">
    <property type="component" value="Chromosome 8"/>
</dbReference>
<dbReference type="InterPro" id="IPR036322">
    <property type="entry name" value="WD40_repeat_dom_sf"/>
</dbReference>
<dbReference type="Gene3D" id="2.130.10.10">
    <property type="entry name" value="YVTN repeat-like/Quinoprotein amine dehydrogenase"/>
    <property type="match status" value="3"/>
</dbReference>
<name>A0A6A1UUH0_9ROSI</name>
<dbReference type="PANTHER" id="PTHR45086:SF1">
    <property type="entry name" value="WD REPEAT-CONTAINING PROTEIN PCN"/>
    <property type="match status" value="1"/>
</dbReference>
<dbReference type="InterPro" id="IPR001680">
    <property type="entry name" value="WD40_rpt"/>
</dbReference>
<accession>A0A6A1UUH0</accession>
<proteinExistence type="predicted"/>
<evidence type="ECO:0000256" key="2">
    <source>
        <dbReference type="SAM" id="MobiDB-lite"/>
    </source>
</evidence>
<keyword evidence="4" id="KW-1185">Reference proteome</keyword>
<organism evidence="3 4">
    <name type="scientific">Morella rubra</name>
    <name type="common">Chinese bayberry</name>
    <dbReference type="NCBI Taxonomy" id="262757"/>
    <lineage>
        <taxon>Eukaryota</taxon>
        <taxon>Viridiplantae</taxon>
        <taxon>Streptophyta</taxon>
        <taxon>Embryophyta</taxon>
        <taxon>Tracheophyta</taxon>
        <taxon>Spermatophyta</taxon>
        <taxon>Magnoliopsida</taxon>
        <taxon>eudicotyledons</taxon>
        <taxon>Gunneridae</taxon>
        <taxon>Pentapetalae</taxon>
        <taxon>rosids</taxon>
        <taxon>fabids</taxon>
        <taxon>Fagales</taxon>
        <taxon>Myricaceae</taxon>
        <taxon>Morella</taxon>
    </lineage>
</organism>
<dbReference type="PANTHER" id="PTHR45086">
    <property type="entry name" value="WD REPEAT-CONTAINING PROTEIN PCN"/>
    <property type="match status" value="1"/>
</dbReference>
<protein>
    <submittedName>
        <fullName evidence="3">Cirhin</fullName>
    </submittedName>
</protein>
<dbReference type="SMART" id="SM00320">
    <property type="entry name" value="WD40"/>
    <property type="match status" value="7"/>
</dbReference>
<evidence type="ECO:0000313" key="4">
    <source>
        <dbReference type="Proteomes" id="UP000516437"/>
    </source>
</evidence>
<dbReference type="GO" id="GO:0010073">
    <property type="term" value="P:meristem maintenance"/>
    <property type="evidence" value="ECO:0007669"/>
    <property type="project" value="InterPro"/>
</dbReference>
<feature type="repeat" description="WD" evidence="1">
    <location>
        <begin position="309"/>
        <end position="350"/>
    </location>
</feature>
<dbReference type="AlphaFoldDB" id="A0A6A1UUH0"/>
<evidence type="ECO:0000256" key="1">
    <source>
        <dbReference type="PROSITE-ProRule" id="PRU00221"/>
    </source>
</evidence>
<reference evidence="3 4" key="1">
    <citation type="journal article" date="2019" name="Plant Biotechnol. J.">
        <title>The red bayberry genome and genetic basis of sex determination.</title>
        <authorList>
            <person name="Jia H.M."/>
            <person name="Jia H.J."/>
            <person name="Cai Q.L."/>
            <person name="Wang Y."/>
            <person name="Zhao H.B."/>
            <person name="Yang W.F."/>
            <person name="Wang G.Y."/>
            <person name="Li Y.H."/>
            <person name="Zhan D.L."/>
            <person name="Shen Y.T."/>
            <person name="Niu Q.F."/>
            <person name="Chang L."/>
            <person name="Qiu J."/>
            <person name="Zhao L."/>
            <person name="Xie H.B."/>
            <person name="Fu W.Y."/>
            <person name="Jin J."/>
            <person name="Li X.W."/>
            <person name="Jiao Y."/>
            <person name="Zhou C.C."/>
            <person name="Tu T."/>
            <person name="Chai C.Y."/>
            <person name="Gao J.L."/>
            <person name="Fan L.J."/>
            <person name="van de Weg E."/>
            <person name="Wang J.Y."/>
            <person name="Gao Z.S."/>
        </authorList>
    </citation>
    <scope>NUCLEOTIDE SEQUENCE [LARGE SCALE GENOMIC DNA]</scope>
    <source>
        <tissue evidence="3">Leaves</tissue>
    </source>
</reference>
<feature type="compositionally biased region" description="Basic and acidic residues" evidence="2">
    <location>
        <begin position="139"/>
        <end position="151"/>
    </location>
</feature>
<feature type="region of interest" description="Disordered" evidence="2">
    <location>
        <begin position="136"/>
        <end position="161"/>
    </location>
</feature>
<dbReference type="GO" id="GO:0035266">
    <property type="term" value="P:meristem growth"/>
    <property type="evidence" value="ECO:0007669"/>
    <property type="project" value="InterPro"/>
</dbReference>
<dbReference type="EMBL" id="RXIC02000026">
    <property type="protein sequence ID" value="KAB1203973.1"/>
    <property type="molecule type" value="Genomic_DNA"/>
</dbReference>